<evidence type="ECO:0000313" key="2">
    <source>
        <dbReference type="Proteomes" id="UP000054925"/>
    </source>
</evidence>
<dbReference type="Proteomes" id="UP000054925">
    <property type="component" value="Unassembled WGS sequence"/>
</dbReference>
<dbReference type="EMBL" id="FCOL02000060">
    <property type="protein sequence ID" value="SAL81220.1"/>
    <property type="molecule type" value="Genomic_DNA"/>
</dbReference>
<evidence type="ECO:0000313" key="1">
    <source>
        <dbReference type="EMBL" id="SAL81220.1"/>
    </source>
</evidence>
<accession>A0A158KKX2</accession>
<sequence length="187" mass="20406">MDLRTVLRSIPSGRRWPRRSVRAHAVPRSSLFTSSRSIIDVHVSMGLNGAIVGDQPMRRAGRKATLRRRHESALYSPANFGPGWLLFEQARVCPARGACFRSQGTRLTACRAGSAPARVAPAALCVGAGRGPGVALMVLSSRPYIRSRRMPWSTGSSNFSELDQFSSPFQNQLSFSSLCTRASICSR</sequence>
<protein>
    <submittedName>
        <fullName evidence="1">Uncharacterized protein</fullName>
    </submittedName>
</protein>
<name>A0A158KKX2_9BURK</name>
<organism evidence="1 2">
    <name type="scientific">Caballeronia terrestris</name>
    <dbReference type="NCBI Taxonomy" id="1226301"/>
    <lineage>
        <taxon>Bacteria</taxon>
        <taxon>Pseudomonadati</taxon>
        <taxon>Pseudomonadota</taxon>
        <taxon>Betaproteobacteria</taxon>
        <taxon>Burkholderiales</taxon>
        <taxon>Burkholderiaceae</taxon>
        <taxon>Caballeronia</taxon>
    </lineage>
</organism>
<comment type="caution">
    <text evidence="1">The sequence shown here is derived from an EMBL/GenBank/DDBJ whole genome shotgun (WGS) entry which is preliminary data.</text>
</comment>
<reference evidence="1" key="1">
    <citation type="submission" date="2016-01" db="EMBL/GenBank/DDBJ databases">
        <authorList>
            <person name="Peeters C."/>
        </authorList>
    </citation>
    <scope>NUCLEOTIDE SEQUENCE [LARGE SCALE GENOMIC DNA]</scope>
    <source>
        <strain evidence="1">LMG 22937</strain>
    </source>
</reference>
<keyword evidence="2" id="KW-1185">Reference proteome</keyword>
<dbReference type="AlphaFoldDB" id="A0A158KKX2"/>
<gene>
    <name evidence="1" type="ORF">AWB67_05786</name>
</gene>
<proteinExistence type="predicted"/>